<evidence type="ECO:0000313" key="2">
    <source>
        <dbReference type="Proteomes" id="UP000276133"/>
    </source>
</evidence>
<proteinExistence type="predicted"/>
<dbReference type="EMBL" id="REGN01000388">
    <property type="protein sequence ID" value="RNA42278.1"/>
    <property type="molecule type" value="Genomic_DNA"/>
</dbReference>
<comment type="caution">
    <text evidence="1">The sequence shown here is derived from an EMBL/GenBank/DDBJ whole genome shotgun (WGS) entry which is preliminary data.</text>
</comment>
<accession>A0A3M7T378</accession>
<keyword evidence="2" id="KW-1185">Reference proteome</keyword>
<sequence length="100" mass="11848">MGPVYGSICNYFNFKNINEYNLLEIFRLISYKLQRLFEAPKLLLNGRTLFFVQLLSSLKFLFQGFNRLLQTQDEAERNSYKAFTDSYFDVHCVIIENIIS</sequence>
<reference evidence="1 2" key="1">
    <citation type="journal article" date="2018" name="Sci. Rep.">
        <title>Genomic signatures of local adaptation to the degree of environmental predictability in rotifers.</title>
        <authorList>
            <person name="Franch-Gras L."/>
            <person name="Hahn C."/>
            <person name="Garcia-Roger E.M."/>
            <person name="Carmona M.J."/>
            <person name="Serra M."/>
            <person name="Gomez A."/>
        </authorList>
    </citation>
    <scope>NUCLEOTIDE SEQUENCE [LARGE SCALE GENOMIC DNA]</scope>
    <source>
        <strain evidence="1">HYR1</strain>
    </source>
</reference>
<dbReference type="AlphaFoldDB" id="A0A3M7T378"/>
<dbReference type="Proteomes" id="UP000276133">
    <property type="component" value="Unassembled WGS sequence"/>
</dbReference>
<evidence type="ECO:0000313" key="1">
    <source>
        <dbReference type="EMBL" id="RNA42278.1"/>
    </source>
</evidence>
<gene>
    <name evidence="1" type="ORF">BpHYR1_021225</name>
</gene>
<protein>
    <submittedName>
        <fullName evidence="1">Uncharacterized protein</fullName>
    </submittedName>
</protein>
<organism evidence="1 2">
    <name type="scientific">Brachionus plicatilis</name>
    <name type="common">Marine rotifer</name>
    <name type="synonym">Brachionus muelleri</name>
    <dbReference type="NCBI Taxonomy" id="10195"/>
    <lineage>
        <taxon>Eukaryota</taxon>
        <taxon>Metazoa</taxon>
        <taxon>Spiralia</taxon>
        <taxon>Gnathifera</taxon>
        <taxon>Rotifera</taxon>
        <taxon>Eurotatoria</taxon>
        <taxon>Monogononta</taxon>
        <taxon>Pseudotrocha</taxon>
        <taxon>Ploima</taxon>
        <taxon>Brachionidae</taxon>
        <taxon>Brachionus</taxon>
    </lineage>
</organism>
<name>A0A3M7T378_BRAPC</name>